<feature type="domain" description="C2H2-type" evidence="9">
    <location>
        <begin position="378"/>
        <end position="407"/>
    </location>
</feature>
<dbReference type="Pfam" id="PF13894">
    <property type="entry name" value="zf-C2H2_4"/>
    <property type="match status" value="1"/>
</dbReference>
<organism evidence="10 11">
    <name type="scientific">Allacma fusca</name>
    <dbReference type="NCBI Taxonomy" id="39272"/>
    <lineage>
        <taxon>Eukaryota</taxon>
        <taxon>Metazoa</taxon>
        <taxon>Ecdysozoa</taxon>
        <taxon>Arthropoda</taxon>
        <taxon>Hexapoda</taxon>
        <taxon>Collembola</taxon>
        <taxon>Symphypleona</taxon>
        <taxon>Sminthuridae</taxon>
        <taxon>Allacma</taxon>
    </lineage>
</organism>
<dbReference type="FunFam" id="3.30.160.60:FF:000072">
    <property type="entry name" value="zinc finger protein 143 isoform X1"/>
    <property type="match status" value="1"/>
</dbReference>
<keyword evidence="2" id="KW-0479">Metal-binding</keyword>
<evidence type="ECO:0000256" key="5">
    <source>
        <dbReference type="ARBA" id="ARBA00022833"/>
    </source>
</evidence>
<sequence length="549" mass="63338">MSPLCPSCIELIESIGGILRSIQDMEVKIKCQQDVVINLLRQDCSMQFPDEQRIHSFCPAQFRVSIQEKLNILPYNPMTTSKLNPWDVDPMKYSGMDDEDSDCKLATTDDEIDPLTIDVEIDPLEIDDEVSIRNISSSQKYQVENPGQNVKYNLPEGVVIRNCSVRLEKLRKTGRKPKSKECCLKRKREGKAVMLKDPKKPIPCKYYNSEEYKCSQFFPDDESMIEHVRRIHLITDFNCRQCEHQFESRKTFFKHQVTIHGEPYPFLCKEDNCGRGFMYAMDLKYHMVSHTGGPSIRKKRNRKVKERKDPSKTIPCKYVDSGEKKCCQYFADEQSMMAHVRIVHLAEDCTCGICGVSFEKKLKLLQHKVKIHGEPLPYFCKEENCGQGFMYSSSLKSHMYSHTGEYPYRCDKCSSGFAELSKLKEHSNVHLSKDASNFVCEVCGKTCKSLKLVTLHQRYHFQERAYNCTLCSWSFKNITGLKNHMKSIHSDDNSRPHLCQECGAAFKLKYQLTSHLKRHGNRKLKFSHRKRHTKPAPSCPPSATASGEN</sequence>
<dbReference type="GO" id="GO:0005654">
    <property type="term" value="C:nucleoplasm"/>
    <property type="evidence" value="ECO:0007669"/>
    <property type="project" value="TreeGrafter"/>
</dbReference>
<protein>
    <recommendedName>
        <fullName evidence="9">C2H2-type domain-containing protein</fullName>
    </recommendedName>
</protein>
<evidence type="ECO:0000256" key="2">
    <source>
        <dbReference type="ARBA" id="ARBA00022723"/>
    </source>
</evidence>
<feature type="domain" description="C2H2-type" evidence="9">
    <location>
        <begin position="408"/>
        <end position="435"/>
    </location>
</feature>
<keyword evidence="6" id="KW-0539">Nucleus</keyword>
<feature type="compositionally biased region" description="Basic residues" evidence="8">
    <location>
        <begin position="520"/>
        <end position="534"/>
    </location>
</feature>
<dbReference type="EMBL" id="CAJVCH010011593">
    <property type="protein sequence ID" value="CAG7671022.1"/>
    <property type="molecule type" value="Genomic_DNA"/>
</dbReference>
<dbReference type="Pfam" id="PF00096">
    <property type="entry name" value="zf-C2H2"/>
    <property type="match status" value="2"/>
</dbReference>
<dbReference type="AlphaFoldDB" id="A0A8J2J0M6"/>
<evidence type="ECO:0000256" key="1">
    <source>
        <dbReference type="ARBA" id="ARBA00004123"/>
    </source>
</evidence>
<evidence type="ECO:0000256" key="4">
    <source>
        <dbReference type="ARBA" id="ARBA00022771"/>
    </source>
</evidence>
<feature type="domain" description="C2H2-type" evidence="9">
    <location>
        <begin position="349"/>
        <end position="377"/>
    </location>
</feature>
<reference evidence="10" key="1">
    <citation type="submission" date="2021-06" db="EMBL/GenBank/DDBJ databases">
        <authorList>
            <person name="Hodson N. C."/>
            <person name="Mongue J. A."/>
            <person name="Jaron S. K."/>
        </authorList>
    </citation>
    <scope>NUCLEOTIDE SEQUENCE</scope>
</reference>
<proteinExistence type="predicted"/>
<feature type="domain" description="C2H2-type" evidence="9">
    <location>
        <begin position="266"/>
        <end position="295"/>
    </location>
</feature>
<evidence type="ECO:0000256" key="3">
    <source>
        <dbReference type="ARBA" id="ARBA00022737"/>
    </source>
</evidence>
<feature type="domain" description="C2H2-type" evidence="9">
    <location>
        <begin position="466"/>
        <end position="494"/>
    </location>
</feature>
<dbReference type="PANTHER" id="PTHR24399">
    <property type="entry name" value="ZINC FINGER AND BTB DOMAIN-CONTAINING"/>
    <property type="match status" value="1"/>
</dbReference>
<dbReference type="FunFam" id="3.30.160.60:FF:000446">
    <property type="entry name" value="Zinc finger protein"/>
    <property type="match status" value="1"/>
</dbReference>
<keyword evidence="4 7" id="KW-0863">Zinc-finger</keyword>
<feature type="domain" description="C2H2-type" evidence="9">
    <location>
        <begin position="497"/>
        <end position="524"/>
    </location>
</feature>
<evidence type="ECO:0000256" key="7">
    <source>
        <dbReference type="PROSITE-ProRule" id="PRU00042"/>
    </source>
</evidence>
<keyword evidence="11" id="KW-1185">Reference proteome</keyword>
<accession>A0A8J2J0M6</accession>
<feature type="domain" description="C2H2-type" evidence="9">
    <location>
        <begin position="438"/>
        <end position="465"/>
    </location>
</feature>
<keyword evidence="3" id="KW-0677">Repeat</keyword>
<dbReference type="PROSITE" id="PS00028">
    <property type="entry name" value="ZINC_FINGER_C2H2_1"/>
    <property type="match status" value="8"/>
</dbReference>
<dbReference type="GO" id="GO:0000978">
    <property type="term" value="F:RNA polymerase II cis-regulatory region sequence-specific DNA binding"/>
    <property type="evidence" value="ECO:0007669"/>
    <property type="project" value="TreeGrafter"/>
</dbReference>
<dbReference type="OrthoDB" id="8823111at2759"/>
<comment type="caution">
    <text evidence="10">The sequence shown here is derived from an EMBL/GenBank/DDBJ whole genome shotgun (WGS) entry which is preliminary data.</text>
</comment>
<dbReference type="SMART" id="SM00355">
    <property type="entry name" value="ZnF_C2H2"/>
    <property type="match status" value="10"/>
</dbReference>
<feature type="region of interest" description="Disordered" evidence="8">
    <location>
        <begin position="520"/>
        <end position="549"/>
    </location>
</feature>
<evidence type="ECO:0000259" key="9">
    <source>
        <dbReference type="PROSITE" id="PS50157"/>
    </source>
</evidence>
<keyword evidence="5" id="KW-0862">Zinc</keyword>
<comment type="subcellular location">
    <subcellularLocation>
        <location evidence="1">Nucleus</location>
    </subcellularLocation>
</comment>
<name>A0A8J2J0M6_9HEXA</name>
<evidence type="ECO:0000313" key="11">
    <source>
        <dbReference type="Proteomes" id="UP000708208"/>
    </source>
</evidence>
<evidence type="ECO:0000256" key="6">
    <source>
        <dbReference type="ARBA" id="ARBA00023242"/>
    </source>
</evidence>
<dbReference type="PROSITE" id="PS50157">
    <property type="entry name" value="ZINC_FINGER_C2H2_2"/>
    <property type="match status" value="8"/>
</dbReference>
<evidence type="ECO:0000256" key="8">
    <source>
        <dbReference type="SAM" id="MobiDB-lite"/>
    </source>
</evidence>
<evidence type="ECO:0000313" key="10">
    <source>
        <dbReference type="EMBL" id="CAG7671022.1"/>
    </source>
</evidence>
<dbReference type="GO" id="GO:0001227">
    <property type="term" value="F:DNA-binding transcription repressor activity, RNA polymerase II-specific"/>
    <property type="evidence" value="ECO:0007669"/>
    <property type="project" value="TreeGrafter"/>
</dbReference>
<dbReference type="PANTHER" id="PTHR24399:SF23">
    <property type="entry name" value="C2H2-TYPE DOMAIN-CONTAINING PROTEIN"/>
    <property type="match status" value="1"/>
</dbReference>
<dbReference type="Proteomes" id="UP000708208">
    <property type="component" value="Unassembled WGS sequence"/>
</dbReference>
<dbReference type="InterPro" id="IPR013087">
    <property type="entry name" value="Znf_C2H2_type"/>
</dbReference>
<dbReference type="GO" id="GO:0008270">
    <property type="term" value="F:zinc ion binding"/>
    <property type="evidence" value="ECO:0007669"/>
    <property type="project" value="UniProtKB-KW"/>
</dbReference>
<gene>
    <name evidence="10" type="ORF">AFUS01_LOCUS2056</name>
</gene>
<feature type="domain" description="C2H2-type" evidence="9">
    <location>
        <begin position="237"/>
        <end position="265"/>
    </location>
</feature>